<evidence type="ECO:0000256" key="1">
    <source>
        <dbReference type="SAM" id="MobiDB-lite"/>
    </source>
</evidence>
<dbReference type="PANTHER" id="PTHR38696:SF1">
    <property type="entry name" value="MEDIATOR OF RNA POLYMERASE II TRANSCRIPTION SUBUNIT 13"/>
    <property type="match status" value="1"/>
</dbReference>
<dbReference type="EMBL" id="JAVRRL010000012">
    <property type="protein sequence ID" value="KAK5115551.1"/>
    <property type="molecule type" value="Genomic_DNA"/>
</dbReference>
<feature type="region of interest" description="Disordered" evidence="1">
    <location>
        <begin position="1"/>
        <end position="60"/>
    </location>
</feature>
<organism evidence="2 3">
    <name type="scientific">Meristemomyces frigidus</name>
    <dbReference type="NCBI Taxonomy" id="1508187"/>
    <lineage>
        <taxon>Eukaryota</taxon>
        <taxon>Fungi</taxon>
        <taxon>Dikarya</taxon>
        <taxon>Ascomycota</taxon>
        <taxon>Pezizomycotina</taxon>
        <taxon>Dothideomycetes</taxon>
        <taxon>Dothideomycetidae</taxon>
        <taxon>Mycosphaerellales</taxon>
        <taxon>Teratosphaeriaceae</taxon>
        <taxon>Meristemomyces</taxon>
    </lineage>
</organism>
<evidence type="ECO:0000313" key="3">
    <source>
        <dbReference type="Proteomes" id="UP001310890"/>
    </source>
</evidence>
<dbReference type="PANTHER" id="PTHR38696">
    <property type="entry name" value="MEDIATOR OF RNA POLYMERASE II TRANSCRIPTION SUBUNIT 13"/>
    <property type="match status" value="1"/>
</dbReference>
<comment type="caution">
    <text evidence="2">The sequence shown here is derived from an EMBL/GenBank/DDBJ whole genome shotgun (WGS) entry which is preliminary data.</text>
</comment>
<evidence type="ECO:0000313" key="2">
    <source>
        <dbReference type="EMBL" id="KAK5115551.1"/>
    </source>
</evidence>
<reference evidence="2" key="1">
    <citation type="submission" date="2023-08" db="EMBL/GenBank/DDBJ databases">
        <title>Black Yeasts Isolated from many extreme environments.</title>
        <authorList>
            <person name="Coleine C."/>
            <person name="Stajich J.E."/>
            <person name="Selbmann L."/>
        </authorList>
    </citation>
    <scope>NUCLEOTIDE SEQUENCE</scope>
    <source>
        <strain evidence="2">CCFEE 5401</strain>
    </source>
</reference>
<feature type="compositionally biased region" description="Basic and acidic residues" evidence="1">
    <location>
        <begin position="1"/>
        <end position="18"/>
    </location>
</feature>
<sequence>MFDKLKGTQRSSVDDGRYSDSGTRPPSYVEAEHSRPQYSDEEDQQRYSSQNESLSNAECSASLPTPSTFASVSLHMSDRLRFLQLPRPVIAQIRSRISHPEIWPRGIQEERQYHGSWEIKLRGNPWHPTGNDAIYARRLTREVIATLYSLGWILYSSTDISRKTNDKDNLFFRFQPRPPPTVPVEWFSLTFSRGDRLRLIDCPAELRQAIVAALAYKTQSHGPYRIPGVYELKFTGHPFMALGGESMDARLLVLKLLDVLQRGGWRVYASIDQKYGGENANETDTWQICQN</sequence>
<protein>
    <submittedName>
        <fullName evidence="2">Uncharacterized protein</fullName>
    </submittedName>
</protein>
<feature type="compositionally biased region" description="Polar residues" evidence="1">
    <location>
        <begin position="46"/>
        <end position="60"/>
    </location>
</feature>
<name>A0AAN7TNV8_9PEZI</name>
<dbReference type="Proteomes" id="UP001310890">
    <property type="component" value="Unassembled WGS sequence"/>
</dbReference>
<gene>
    <name evidence="2" type="ORF">LTR62_001210</name>
</gene>
<dbReference type="AlphaFoldDB" id="A0AAN7TNV8"/>
<accession>A0AAN7TNV8</accession>
<proteinExistence type="predicted"/>